<evidence type="ECO:0000313" key="1">
    <source>
        <dbReference type="EMBL" id="VTR14748.1"/>
    </source>
</evidence>
<proteinExistence type="predicted"/>
<name>A0A4V6KJU8_SERFO</name>
<dbReference type="AlphaFoldDB" id="A0A4V6KJU8"/>
<gene>
    <name evidence="1" type="ORF">NCTC12965_00043</name>
</gene>
<dbReference type="EMBL" id="CABEEZ010000006">
    <property type="protein sequence ID" value="VTR14748.1"/>
    <property type="molecule type" value="Genomic_DNA"/>
</dbReference>
<reference evidence="1" key="1">
    <citation type="submission" date="2019-05" db="EMBL/GenBank/DDBJ databases">
        <authorList>
            <consortium name="Pathogen Informatics"/>
        </authorList>
    </citation>
    <scope>NUCLEOTIDE SEQUENCE [LARGE SCALE GENOMIC DNA]</scope>
    <source>
        <strain evidence="1">NCTC12965</strain>
    </source>
</reference>
<organism evidence="1">
    <name type="scientific">Serratia fonticola</name>
    <dbReference type="NCBI Taxonomy" id="47917"/>
    <lineage>
        <taxon>Bacteria</taxon>
        <taxon>Pseudomonadati</taxon>
        <taxon>Pseudomonadota</taxon>
        <taxon>Gammaproteobacteria</taxon>
        <taxon>Enterobacterales</taxon>
        <taxon>Yersiniaceae</taxon>
        <taxon>Serratia</taxon>
    </lineage>
</organism>
<protein>
    <submittedName>
        <fullName evidence="1">Uncharacterized protein</fullName>
    </submittedName>
</protein>
<sequence>MILDALWSSCLAQFDQCAATVGDSQASATSSTGDAQQIGVTRRSWTCEGGGYRFKGRCITVFQVDVEVFQG</sequence>
<accession>A0A4V6KJU8</accession>